<accession>F6D3I8</accession>
<organism evidence="6 7">
    <name type="scientific">Methanobacterium paludis (strain DSM 25820 / JCM 18151 / SWAN1)</name>
    <dbReference type="NCBI Taxonomy" id="868131"/>
    <lineage>
        <taxon>Archaea</taxon>
        <taxon>Methanobacteriati</taxon>
        <taxon>Methanobacteriota</taxon>
        <taxon>Methanomada group</taxon>
        <taxon>Methanobacteria</taxon>
        <taxon>Methanobacteriales</taxon>
        <taxon>Methanobacteriaceae</taxon>
        <taxon>Methanobacterium</taxon>
    </lineage>
</organism>
<feature type="compositionally biased region" description="Basic residues" evidence="3">
    <location>
        <begin position="1"/>
        <end position="12"/>
    </location>
</feature>
<dbReference type="InterPro" id="IPR031107">
    <property type="entry name" value="Small_HSP"/>
</dbReference>
<feature type="region of interest" description="Disordered" evidence="3">
    <location>
        <begin position="1"/>
        <end position="85"/>
    </location>
</feature>
<feature type="domain" description="SHSP" evidence="4">
    <location>
        <begin position="139"/>
        <end position="249"/>
    </location>
</feature>
<gene>
    <name evidence="6" type="ordered locus">MSWAN_2156</name>
</gene>
<dbReference type="HOGENOM" id="CLU_046737_6_0_2"/>
<reference evidence="6 7" key="1">
    <citation type="journal article" date="2014" name="Int. J. Syst. Evol. Microbiol.">
        <title>Methanobacterium paludis sp. nov. and a novel strain of Methanobacterium lacus isolated from northern peatlands.</title>
        <authorList>
            <person name="Cadillo-Quiroz H."/>
            <person name="Brauer S.L."/>
            <person name="Goodson N."/>
            <person name="Yavitt J.B."/>
            <person name="Zinder S.H."/>
        </authorList>
    </citation>
    <scope>NUCLEOTIDE SEQUENCE [LARGE SCALE GENOMIC DNA]</scope>
    <source>
        <strain evidence="7">DSM 25820 / JCM 18151 / SWAN1</strain>
    </source>
</reference>
<keyword evidence="6" id="KW-0346">Stress response</keyword>
<dbReference type="SUPFAM" id="SSF49764">
    <property type="entry name" value="HSP20-like chaperones"/>
    <property type="match status" value="1"/>
</dbReference>
<dbReference type="AlphaFoldDB" id="F6D3I8"/>
<dbReference type="Gene3D" id="2.60.40.790">
    <property type="match status" value="1"/>
</dbReference>
<protein>
    <submittedName>
        <fullName evidence="6">Heat shock protein Hsp20</fullName>
    </submittedName>
</protein>
<dbReference type="KEGG" id="mew:MSWAN_2156"/>
<evidence type="ECO:0000259" key="4">
    <source>
        <dbReference type="PROSITE" id="PS01031"/>
    </source>
</evidence>
<dbReference type="PROSITE" id="PS01031">
    <property type="entry name" value="SHSP"/>
    <property type="match status" value="1"/>
</dbReference>
<sequence length="249" mass="28040">MVDKKGVKKKKERIKEDMGEIKESTVKTKKNIQGKVSEAQEGAMKKTEEVKGKMGEAQEGAMKKAEEVKGKMGEAQEGAVKKAEEVKGKIDEAQEEALEKKGDIKEDIRTRRTQAENVFNDIIQSFKERQEEFGKAISDYTSSIQKPLTDMMETDDSIIIKTDLPGVKKEDIEIGITEDSVQVTANFQEETSVEDVNFIQKERNYGETRIALTLPARVKVKEATGTFDNSVLTIELPKLEKKVHRVDIE</sequence>
<keyword evidence="7" id="KW-1185">Reference proteome</keyword>
<evidence type="ECO:0000259" key="5">
    <source>
        <dbReference type="PROSITE" id="PS51203"/>
    </source>
</evidence>
<dbReference type="EMBL" id="CP002772">
    <property type="protein sequence ID" value="AEG19164.1"/>
    <property type="molecule type" value="Genomic_DNA"/>
</dbReference>
<dbReference type="PANTHER" id="PTHR11527">
    <property type="entry name" value="HEAT-SHOCK PROTEIN 20 FAMILY MEMBER"/>
    <property type="match status" value="1"/>
</dbReference>
<name>F6D3I8_METPW</name>
<dbReference type="Proteomes" id="UP000009231">
    <property type="component" value="Chromosome"/>
</dbReference>
<evidence type="ECO:0000313" key="7">
    <source>
        <dbReference type="Proteomes" id="UP000009231"/>
    </source>
</evidence>
<dbReference type="InterPro" id="IPR007052">
    <property type="entry name" value="CS_dom"/>
</dbReference>
<evidence type="ECO:0000256" key="3">
    <source>
        <dbReference type="SAM" id="MobiDB-lite"/>
    </source>
</evidence>
<dbReference type="STRING" id="868131.MSWAN_2156"/>
<dbReference type="InterPro" id="IPR002068">
    <property type="entry name" value="A-crystallin/Hsp20_dom"/>
</dbReference>
<evidence type="ECO:0000256" key="1">
    <source>
        <dbReference type="PROSITE-ProRule" id="PRU00285"/>
    </source>
</evidence>
<dbReference type="CDD" id="cd06464">
    <property type="entry name" value="ACD_sHsps-like"/>
    <property type="match status" value="1"/>
</dbReference>
<dbReference type="Gene3D" id="1.20.120.20">
    <property type="entry name" value="Apolipoprotein"/>
    <property type="match status" value="1"/>
</dbReference>
<proteinExistence type="inferred from homology"/>
<dbReference type="PROSITE" id="PS51203">
    <property type="entry name" value="CS"/>
    <property type="match status" value="1"/>
</dbReference>
<evidence type="ECO:0000313" key="6">
    <source>
        <dbReference type="EMBL" id="AEG19164.1"/>
    </source>
</evidence>
<feature type="compositionally biased region" description="Basic and acidic residues" evidence="3">
    <location>
        <begin position="43"/>
        <end position="85"/>
    </location>
</feature>
<feature type="compositionally biased region" description="Basic and acidic residues" evidence="3">
    <location>
        <begin position="13"/>
        <end position="26"/>
    </location>
</feature>
<dbReference type="eggNOG" id="arCOG01832">
    <property type="taxonomic scope" value="Archaea"/>
</dbReference>
<evidence type="ECO:0000256" key="2">
    <source>
        <dbReference type="RuleBase" id="RU003616"/>
    </source>
</evidence>
<dbReference type="Pfam" id="PF00011">
    <property type="entry name" value="HSP20"/>
    <property type="match status" value="1"/>
</dbReference>
<feature type="domain" description="CS" evidence="5">
    <location>
        <begin position="144"/>
        <end position="249"/>
    </location>
</feature>
<comment type="similarity">
    <text evidence="1 2">Belongs to the small heat shock protein (HSP20) family.</text>
</comment>
<dbReference type="InterPro" id="IPR008978">
    <property type="entry name" value="HSP20-like_chaperone"/>
</dbReference>